<dbReference type="GeneID" id="301307878"/>
<evidence type="ECO:0000313" key="3">
    <source>
        <dbReference type="Proteomes" id="UP000032254"/>
    </source>
</evidence>
<dbReference type="EMBL" id="JXSX01000003">
    <property type="protein sequence ID" value="KIR61480.1"/>
    <property type="molecule type" value="Genomic_DNA"/>
</dbReference>
<gene>
    <name evidence="2" type="ORF">TK50_28095</name>
</gene>
<sequence>MSEALRWPMTLALAVVAPYFASRLLRPAAGGGPARPARHRGCDAAHLLMAVAMTAMVWTVAVPGAMWVAVFAPAALWFVVLAARSPGRLPHGSRAVTWYFAVSMAAMAWMAWPNGHPGGGGHHGGPAGPPWWPSVVSLALGGYLLLTAGWWAGRGLRLTPRWPDQAGAVASPAGPTVRVEGLCHATMGAVMGLMLLAMV</sequence>
<evidence type="ECO:0000256" key="1">
    <source>
        <dbReference type="SAM" id="Phobius"/>
    </source>
</evidence>
<keyword evidence="1" id="KW-0472">Membrane</keyword>
<dbReference type="OrthoDB" id="4734452at2"/>
<feature type="transmembrane region" description="Helical" evidence="1">
    <location>
        <begin position="132"/>
        <end position="152"/>
    </location>
</feature>
<keyword evidence="1" id="KW-1133">Transmembrane helix</keyword>
<accession>A0A0D0WVS7</accession>
<dbReference type="PATRIC" id="fig|47853.6.peg.5892"/>
<dbReference type="Proteomes" id="UP000032254">
    <property type="component" value="Unassembled WGS sequence"/>
</dbReference>
<feature type="transmembrane region" description="Helical" evidence="1">
    <location>
        <begin position="45"/>
        <end position="61"/>
    </location>
</feature>
<dbReference type="RefSeq" id="WP_043968474.1">
    <property type="nucleotide sequence ID" value="NZ_JBEZEN010000016.1"/>
</dbReference>
<evidence type="ECO:0000313" key="2">
    <source>
        <dbReference type="EMBL" id="KIR61480.1"/>
    </source>
</evidence>
<proteinExistence type="predicted"/>
<dbReference type="AlphaFoldDB" id="A0A0D0WVS7"/>
<reference evidence="2 3" key="1">
    <citation type="submission" date="2015-01" db="EMBL/GenBank/DDBJ databases">
        <title>Sequencing and annotation of Micromonospora carbonacea strain JXNU-1 genome.</title>
        <authorList>
            <person name="Long Z."/>
            <person name="Huang Y."/>
            <person name="Jiang Y."/>
        </authorList>
    </citation>
    <scope>NUCLEOTIDE SEQUENCE [LARGE SCALE GENOMIC DNA]</scope>
    <source>
        <strain evidence="2 3">JXNU-1</strain>
    </source>
</reference>
<comment type="caution">
    <text evidence="2">The sequence shown here is derived from an EMBL/GenBank/DDBJ whole genome shotgun (WGS) entry which is preliminary data.</text>
</comment>
<organism evidence="2 3">
    <name type="scientific">Micromonospora haikouensis</name>
    <dbReference type="NCBI Taxonomy" id="686309"/>
    <lineage>
        <taxon>Bacteria</taxon>
        <taxon>Bacillati</taxon>
        <taxon>Actinomycetota</taxon>
        <taxon>Actinomycetes</taxon>
        <taxon>Micromonosporales</taxon>
        <taxon>Micromonosporaceae</taxon>
        <taxon>Micromonospora</taxon>
    </lineage>
</organism>
<dbReference type="Pfam" id="PF17197">
    <property type="entry name" value="DUF5134"/>
    <property type="match status" value="1"/>
</dbReference>
<name>A0A0D0WVS7_9ACTN</name>
<feature type="transmembrane region" description="Helical" evidence="1">
    <location>
        <begin position="95"/>
        <end position="112"/>
    </location>
</feature>
<dbReference type="InterPro" id="IPR033458">
    <property type="entry name" value="DUF5134"/>
</dbReference>
<evidence type="ECO:0008006" key="4">
    <source>
        <dbReference type="Google" id="ProtNLM"/>
    </source>
</evidence>
<feature type="transmembrane region" description="Helical" evidence="1">
    <location>
        <begin position="67"/>
        <end position="83"/>
    </location>
</feature>
<keyword evidence="3" id="KW-1185">Reference proteome</keyword>
<protein>
    <recommendedName>
        <fullName evidence="4">DUF5134 domain-containing protein</fullName>
    </recommendedName>
</protein>
<keyword evidence="1" id="KW-0812">Transmembrane</keyword>